<evidence type="ECO:0000256" key="9">
    <source>
        <dbReference type="ARBA" id="ARBA00022679"/>
    </source>
</evidence>
<feature type="domain" description="tRNA methyltransferase TRMD/TRM10-type" evidence="17">
    <location>
        <begin position="6"/>
        <end position="79"/>
    </location>
</feature>
<comment type="similarity">
    <text evidence="3 15">Belongs to the RNA methyltransferase TrmD family.</text>
</comment>
<evidence type="ECO:0000256" key="4">
    <source>
        <dbReference type="ARBA" id="ARBA00011738"/>
    </source>
</evidence>
<evidence type="ECO:0000256" key="6">
    <source>
        <dbReference type="ARBA" id="ARBA00014679"/>
    </source>
</evidence>
<evidence type="ECO:0000256" key="5">
    <source>
        <dbReference type="ARBA" id="ARBA00012807"/>
    </source>
</evidence>
<keyword evidence="8 15" id="KW-0489">Methyltransferase</keyword>
<dbReference type="InterPro" id="IPR029028">
    <property type="entry name" value="Alpha/beta_knot_MTases"/>
</dbReference>
<dbReference type="HAMAP" id="MF_00605">
    <property type="entry name" value="TrmD"/>
    <property type="match status" value="1"/>
</dbReference>
<evidence type="ECO:0000256" key="14">
    <source>
        <dbReference type="ARBA" id="ARBA00047783"/>
    </source>
</evidence>
<evidence type="ECO:0000256" key="13">
    <source>
        <dbReference type="ARBA" id="ARBA00033392"/>
    </source>
</evidence>
<evidence type="ECO:0000256" key="11">
    <source>
        <dbReference type="ARBA" id="ARBA00022694"/>
    </source>
</evidence>
<dbReference type="EC" id="2.1.1.228" evidence="5 15"/>
<gene>
    <name evidence="15 18" type="primary">trmD</name>
    <name evidence="18" type="ORF">K3148_13435</name>
</gene>
<feature type="region of interest" description="Disordered" evidence="16">
    <location>
        <begin position="80"/>
        <end position="119"/>
    </location>
</feature>
<protein>
    <recommendedName>
        <fullName evidence="6 15">tRNA (guanine-N(1)-)-methyltransferase</fullName>
        <ecNumber evidence="5 15">2.1.1.228</ecNumber>
    </recommendedName>
    <alternativeName>
        <fullName evidence="12 15">M1G-methyltransferase</fullName>
    </alternativeName>
    <alternativeName>
        <fullName evidence="13 15">tRNA [GM37] methyltransferase</fullName>
    </alternativeName>
</protein>
<evidence type="ECO:0000313" key="19">
    <source>
        <dbReference type="Proteomes" id="UP000824281"/>
    </source>
</evidence>
<evidence type="ECO:0000256" key="12">
    <source>
        <dbReference type="ARBA" id="ARBA00029736"/>
    </source>
</evidence>
<evidence type="ECO:0000256" key="3">
    <source>
        <dbReference type="ARBA" id="ARBA00007630"/>
    </source>
</evidence>
<organism evidence="18 19">
    <name type="scientific">Qipengyuania aurantiaca</name>
    <dbReference type="NCBI Taxonomy" id="2867233"/>
    <lineage>
        <taxon>Bacteria</taxon>
        <taxon>Pseudomonadati</taxon>
        <taxon>Pseudomonadota</taxon>
        <taxon>Alphaproteobacteria</taxon>
        <taxon>Sphingomonadales</taxon>
        <taxon>Erythrobacteraceae</taxon>
        <taxon>Qipengyuania</taxon>
    </lineage>
</organism>
<dbReference type="GO" id="GO:0052906">
    <property type="term" value="F:tRNA (guanine(37)-N1)-methyltransferase activity"/>
    <property type="evidence" value="ECO:0007669"/>
    <property type="project" value="UniProtKB-EC"/>
</dbReference>
<dbReference type="NCBIfam" id="NF000648">
    <property type="entry name" value="PRK00026.1"/>
    <property type="match status" value="1"/>
</dbReference>
<keyword evidence="9 15" id="KW-0808">Transferase</keyword>
<comment type="subunit">
    <text evidence="4 15">Homodimer.</text>
</comment>
<evidence type="ECO:0000313" key="18">
    <source>
        <dbReference type="EMBL" id="QZD89781.1"/>
    </source>
</evidence>
<feature type="binding site" evidence="15">
    <location>
        <position position="152"/>
    </location>
    <ligand>
        <name>S-adenosyl-L-methionine</name>
        <dbReference type="ChEBI" id="CHEBI:59789"/>
    </ligand>
</feature>
<keyword evidence="19" id="KW-1185">Reference proteome</keyword>
<dbReference type="Proteomes" id="UP000824281">
    <property type="component" value="Chromosome"/>
</dbReference>
<dbReference type="SUPFAM" id="SSF75217">
    <property type="entry name" value="alpha/beta knot"/>
    <property type="match status" value="1"/>
</dbReference>
<dbReference type="InterPro" id="IPR016009">
    <property type="entry name" value="tRNA_MeTrfase_TRMD/TRM10"/>
</dbReference>
<keyword evidence="7 15" id="KW-0963">Cytoplasm</keyword>
<evidence type="ECO:0000256" key="16">
    <source>
        <dbReference type="SAM" id="MobiDB-lite"/>
    </source>
</evidence>
<dbReference type="RefSeq" id="WP_221425259.1">
    <property type="nucleotide sequence ID" value="NZ_CP081295.1"/>
</dbReference>
<feature type="compositionally biased region" description="Basic and acidic residues" evidence="16">
    <location>
        <begin position="250"/>
        <end position="274"/>
    </location>
</feature>
<evidence type="ECO:0000256" key="1">
    <source>
        <dbReference type="ARBA" id="ARBA00002634"/>
    </source>
</evidence>
<accession>A0ABX8ZLD4</accession>
<dbReference type="Gene3D" id="1.10.1270.20">
    <property type="entry name" value="tRNA(m1g37)methyltransferase, domain 2"/>
    <property type="match status" value="1"/>
</dbReference>
<dbReference type="CDD" id="cd18080">
    <property type="entry name" value="TrmD-like"/>
    <property type="match status" value="1"/>
</dbReference>
<comment type="subcellular location">
    <subcellularLocation>
        <location evidence="2 15">Cytoplasm</location>
    </subcellularLocation>
</comment>
<keyword evidence="11 15" id="KW-0819">tRNA processing</keyword>
<dbReference type="PANTHER" id="PTHR46417:SF1">
    <property type="entry name" value="TRNA (GUANINE-N(1)-)-METHYLTRANSFERASE"/>
    <property type="match status" value="1"/>
</dbReference>
<dbReference type="EMBL" id="CP081295">
    <property type="protein sequence ID" value="QZD89781.1"/>
    <property type="molecule type" value="Genomic_DNA"/>
</dbReference>
<dbReference type="PIRSF" id="PIRSF000386">
    <property type="entry name" value="tRNA_mtase"/>
    <property type="match status" value="1"/>
</dbReference>
<evidence type="ECO:0000256" key="8">
    <source>
        <dbReference type="ARBA" id="ARBA00022603"/>
    </source>
</evidence>
<comment type="caution">
    <text evidence="15">Lacks conserved residue(s) required for the propagation of feature annotation.</text>
</comment>
<dbReference type="PANTHER" id="PTHR46417">
    <property type="entry name" value="TRNA (GUANINE-N(1)-)-METHYLTRANSFERASE"/>
    <property type="match status" value="1"/>
</dbReference>
<sequence>MTFAATILTLYPEMFPGPLGVSLAGKALERGDWSCETVQIRDFATDKHRTVDDTPAGGGAGMVLKADVLGRALESLQTPPLLQGRGRSAAGPDGVGDAGNALPARHHPQTPSSKEEGAVIRPILAMTPRGKPITQARIREIAAGPGVAILCGRFEGFDERIFDHYPQIEQVSLADIVLSGGETAAIAILDACIRLLPGVMGAPDSGVEESYENGLIEYPQYTRPQEWEGRTIPEVLRSGDHAKIAAWRKARSEEDTRLRRPDLWDRYSGDRDQSASDARQKK</sequence>
<keyword evidence="10 15" id="KW-0949">S-adenosyl-L-methionine</keyword>
<name>A0ABX8ZLD4_9SPHN</name>
<dbReference type="InterPro" id="IPR029026">
    <property type="entry name" value="tRNA_m1G_MTases_N"/>
</dbReference>
<dbReference type="InterPro" id="IPR023148">
    <property type="entry name" value="tRNA_m1G_MeTrfase_C_sf"/>
</dbReference>
<evidence type="ECO:0000259" key="17">
    <source>
        <dbReference type="Pfam" id="PF01746"/>
    </source>
</evidence>
<evidence type="ECO:0000256" key="2">
    <source>
        <dbReference type="ARBA" id="ARBA00004496"/>
    </source>
</evidence>
<dbReference type="InterPro" id="IPR002649">
    <property type="entry name" value="tRNA_m1G_MeTrfase_TrmD"/>
</dbReference>
<proteinExistence type="inferred from homology"/>
<dbReference type="Gene3D" id="3.40.1280.10">
    <property type="match status" value="1"/>
</dbReference>
<evidence type="ECO:0000256" key="7">
    <source>
        <dbReference type="ARBA" id="ARBA00022490"/>
    </source>
</evidence>
<comment type="catalytic activity">
    <reaction evidence="14 15">
        <text>guanosine(37) in tRNA + S-adenosyl-L-methionine = N(1)-methylguanosine(37) in tRNA + S-adenosyl-L-homocysteine + H(+)</text>
        <dbReference type="Rhea" id="RHEA:36899"/>
        <dbReference type="Rhea" id="RHEA-COMP:10145"/>
        <dbReference type="Rhea" id="RHEA-COMP:10147"/>
        <dbReference type="ChEBI" id="CHEBI:15378"/>
        <dbReference type="ChEBI" id="CHEBI:57856"/>
        <dbReference type="ChEBI" id="CHEBI:59789"/>
        <dbReference type="ChEBI" id="CHEBI:73542"/>
        <dbReference type="ChEBI" id="CHEBI:74269"/>
        <dbReference type="EC" id="2.1.1.228"/>
    </reaction>
</comment>
<reference evidence="18 19" key="1">
    <citation type="submission" date="2021-08" db="EMBL/GenBank/DDBJ databases">
        <title>Comparative Genomics Analysis of the Genus Qipengyuania Reveals Extensive Genetic Diversity and Metabolic Versatility, Including the Description of Fifteen Novel Species.</title>
        <authorList>
            <person name="Liu Y."/>
        </authorList>
    </citation>
    <scope>NUCLEOTIDE SEQUENCE [LARGE SCALE GENOMIC DNA]</scope>
    <source>
        <strain evidence="18 19">1NDH13</strain>
    </source>
</reference>
<comment type="function">
    <text evidence="1 15">Specifically methylates guanosine-37 in various tRNAs.</text>
</comment>
<dbReference type="Pfam" id="PF01746">
    <property type="entry name" value="tRNA_m1G_MT"/>
    <property type="match status" value="2"/>
</dbReference>
<evidence type="ECO:0000256" key="15">
    <source>
        <dbReference type="HAMAP-Rule" id="MF_00605"/>
    </source>
</evidence>
<feature type="region of interest" description="Disordered" evidence="16">
    <location>
        <begin position="247"/>
        <end position="282"/>
    </location>
</feature>
<feature type="domain" description="tRNA methyltransferase TRMD/TRM10-type" evidence="17">
    <location>
        <begin position="122"/>
        <end position="265"/>
    </location>
</feature>
<evidence type="ECO:0000256" key="10">
    <source>
        <dbReference type="ARBA" id="ARBA00022691"/>
    </source>
</evidence>
<dbReference type="GO" id="GO:0032259">
    <property type="term" value="P:methylation"/>
    <property type="evidence" value="ECO:0007669"/>
    <property type="project" value="UniProtKB-KW"/>
</dbReference>